<protein>
    <submittedName>
        <fullName evidence="2 3">Uncharacterized protein</fullName>
    </submittedName>
</protein>
<evidence type="ECO:0000313" key="4">
    <source>
        <dbReference type="Proteomes" id="UP000006727"/>
    </source>
</evidence>
<dbReference type="Proteomes" id="UP000006727">
    <property type="component" value="Chromosome 24"/>
</dbReference>
<dbReference type="InParanoid" id="A0A2K1IGL1"/>
<reference evidence="3" key="3">
    <citation type="submission" date="2020-12" db="UniProtKB">
        <authorList>
            <consortium name="EnsemblPlants"/>
        </authorList>
    </citation>
    <scope>IDENTIFICATION</scope>
</reference>
<accession>A0A2K1IGL1</accession>
<feature type="region of interest" description="Disordered" evidence="1">
    <location>
        <begin position="127"/>
        <end position="152"/>
    </location>
</feature>
<reference evidence="2 4" key="2">
    <citation type="journal article" date="2018" name="Plant J.">
        <title>The Physcomitrella patens chromosome-scale assembly reveals moss genome structure and evolution.</title>
        <authorList>
            <person name="Lang D."/>
            <person name="Ullrich K.K."/>
            <person name="Murat F."/>
            <person name="Fuchs J."/>
            <person name="Jenkins J."/>
            <person name="Haas F.B."/>
            <person name="Piednoel M."/>
            <person name="Gundlach H."/>
            <person name="Van Bel M."/>
            <person name="Meyberg R."/>
            <person name="Vives C."/>
            <person name="Morata J."/>
            <person name="Symeonidi A."/>
            <person name="Hiss M."/>
            <person name="Muchero W."/>
            <person name="Kamisugi Y."/>
            <person name="Saleh O."/>
            <person name="Blanc G."/>
            <person name="Decker E.L."/>
            <person name="van Gessel N."/>
            <person name="Grimwood J."/>
            <person name="Hayes R.D."/>
            <person name="Graham S.W."/>
            <person name="Gunter L.E."/>
            <person name="McDaniel S.F."/>
            <person name="Hoernstein S.N.W."/>
            <person name="Larsson A."/>
            <person name="Li F.W."/>
            <person name="Perroud P.F."/>
            <person name="Phillips J."/>
            <person name="Ranjan P."/>
            <person name="Rokshar D.S."/>
            <person name="Rothfels C.J."/>
            <person name="Schneider L."/>
            <person name="Shu S."/>
            <person name="Stevenson D.W."/>
            <person name="Thummler F."/>
            <person name="Tillich M."/>
            <person name="Villarreal Aguilar J.C."/>
            <person name="Widiez T."/>
            <person name="Wong G.K."/>
            <person name="Wymore A."/>
            <person name="Zhang Y."/>
            <person name="Zimmer A.D."/>
            <person name="Quatrano R.S."/>
            <person name="Mayer K.F.X."/>
            <person name="Goodstein D."/>
            <person name="Casacuberta J.M."/>
            <person name="Vandepoele K."/>
            <person name="Reski R."/>
            <person name="Cuming A.C."/>
            <person name="Tuskan G.A."/>
            <person name="Maumus F."/>
            <person name="Salse J."/>
            <person name="Schmutz J."/>
            <person name="Rensing S.A."/>
        </authorList>
    </citation>
    <scope>NUCLEOTIDE SEQUENCE [LARGE SCALE GENOMIC DNA]</scope>
    <source>
        <strain evidence="3 4">cv. Gransden 2004</strain>
    </source>
</reference>
<reference evidence="2 4" key="1">
    <citation type="journal article" date="2008" name="Science">
        <title>The Physcomitrella genome reveals evolutionary insights into the conquest of land by plants.</title>
        <authorList>
            <person name="Rensing S."/>
            <person name="Lang D."/>
            <person name="Zimmer A."/>
            <person name="Terry A."/>
            <person name="Salamov A."/>
            <person name="Shapiro H."/>
            <person name="Nishiyama T."/>
            <person name="Perroud P.-F."/>
            <person name="Lindquist E."/>
            <person name="Kamisugi Y."/>
            <person name="Tanahashi T."/>
            <person name="Sakakibara K."/>
            <person name="Fujita T."/>
            <person name="Oishi K."/>
            <person name="Shin-I T."/>
            <person name="Kuroki Y."/>
            <person name="Toyoda A."/>
            <person name="Suzuki Y."/>
            <person name="Hashimoto A."/>
            <person name="Yamaguchi K."/>
            <person name="Sugano A."/>
            <person name="Kohara Y."/>
            <person name="Fujiyama A."/>
            <person name="Anterola A."/>
            <person name="Aoki S."/>
            <person name="Ashton N."/>
            <person name="Barbazuk W.B."/>
            <person name="Barker E."/>
            <person name="Bennetzen J."/>
            <person name="Bezanilla M."/>
            <person name="Blankenship R."/>
            <person name="Cho S.H."/>
            <person name="Dutcher S."/>
            <person name="Estelle M."/>
            <person name="Fawcett J.A."/>
            <person name="Gundlach H."/>
            <person name="Hanada K."/>
            <person name="Heyl A."/>
            <person name="Hicks K.A."/>
            <person name="Hugh J."/>
            <person name="Lohr M."/>
            <person name="Mayer K."/>
            <person name="Melkozernov A."/>
            <person name="Murata T."/>
            <person name="Nelson D."/>
            <person name="Pils B."/>
            <person name="Prigge M."/>
            <person name="Reiss B."/>
            <person name="Renner T."/>
            <person name="Rombauts S."/>
            <person name="Rushton P."/>
            <person name="Sanderfoot A."/>
            <person name="Schween G."/>
            <person name="Shiu S.-H."/>
            <person name="Stueber K."/>
            <person name="Theodoulou F.L."/>
            <person name="Tu H."/>
            <person name="Van de Peer Y."/>
            <person name="Verrier P.J."/>
            <person name="Waters E."/>
            <person name="Wood A."/>
            <person name="Yang L."/>
            <person name="Cove D."/>
            <person name="Cuming A."/>
            <person name="Hasebe M."/>
            <person name="Lucas S."/>
            <person name="Mishler D.B."/>
            <person name="Reski R."/>
            <person name="Grigoriev I."/>
            <person name="Quatrano R.S."/>
            <person name="Boore J.L."/>
        </authorList>
    </citation>
    <scope>NUCLEOTIDE SEQUENCE [LARGE SCALE GENOMIC DNA]</scope>
    <source>
        <strain evidence="3 4">cv. Gransden 2004</strain>
    </source>
</reference>
<feature type="compositionally biased region" description="Basic and acidic residues" evidence="1">
    <location>
        <begin position="70"/>
        <end position="81"/>
    </location>
</feature>
<evidence type="ECO:0000313" key="2">
    <source>
        <dbReference type="EMBL" id="PNR28413.1"/>
    </source>
</evidence>
<dbReference type="Gramene" id="Pp3c24_12910V3.1">
    <property type="protein sequence ID" value="Pp3c24_12910V3.1"/>
    <property type="gene ID" value="Pp3c24_12910"/>
</dbReference>
<evidence type="ECO:0000256" key="1">
    <source>
        <dbReference type="SAM" id="MobiDB-lite"/>
    </source>
</evidence>
<dbReference type="EMBL" id="ABEU02000024">
    <property type="protein sequence ID" value="PNR28413.1"/>
    <property type="molecule type" value="Genomic_DNA"/>
</dbReference>
<name>A0A2K1IGL1_PHYPA</name>
<gene>
    <name evidence="2" type="ORF">PHYPA_029005</name>
</gene>
<evidence type="ECO:0000313" key="3">
    <source>
        <dbReference type="EnsemblPlants" id="Pp3c24_12910V3.1"/>
    </source>
</evidence>
<feature type="compositionally biased region" description="Basic residues" evidence="1">
    <location>
        <begin position="135"/>
        <end position="145"/>
    </location>
</feature>
<dbReference type="EnsemblPlants" id="Pp3c24_12910V3.1">
    <property type="protein sequence ID" value="Pp3c24_12910V3.1"/>
    <property type="gene ID" value="Pp3c24_12910"/>
</dbReference>
<feature type="region of interest" description="Disordered" evidence="1">
    <location>
        <begin position="1"/>
        <end position="81"/>
    </location>
</feature>
<feature type="compositionally biased region" description="Basic and acidic residues" evidence="1">
    <location>
        <begin position="47"/>
        <end position="60"/>
    </location>
</feature>
<dbReference type="AlphaFoldDB" id="A0A2K1IGL1"/>
<organism evidence="2">
    <name type="scientific">Physcomitrium patens</name>
    <name type="common">Spreading-leaved earth moss</name>
    <name type="synonym">Physcomitrella patens</name>
    <dbReference type="NCBI Taxonomy" id="3218"/>
    <lineage>
        <taxon>Eukaryota</taxon>
        <taxon>Viridiplantae</taxon>
        <taxon>Streptophyta</taxon>
        <taxon>Embryophyta</taxon>
        <taxon>Bryophyta</taxon>
        <taxon>Bryophytina</taxon>
        <taxon>Bryopsida</taxon>
        <taxon>Funariidae</taxon>
        <taxon>Funariales</taxon>
        <taxon>Funariaceae</taxon>
        <taxon>Physcomitrium</taxon>
    </lineage>
</organism>
<dbReference type="PaxDb" id="3218-PP1S16_400V6.1"/>
<proteinExistence type="predicted"/>
<sequence>MGKGRKSPNKGSAKKALALVKTPKQEKANALMETPKQKKANAAQETAEQKKANAEIETPKQKTANGGVESPKKNKAEDKKAADLVKENVTVVKEVVSKGEEIVMKTGTDSLKVDVVEVKKVVEGGNEKEEVMTRGTRKRDGKRTPNKNSADYVTAMVENAKDEKTPVEEVVEKTIPDAMKVDAVVTLKETVEGGDGQVMTRGKKTPKKNAANHAAAVVEKAENKKATAVVEEKVSVVEETVTTVEEVVKKAVSDAVVTAKETAKEGDGEENLK</sequence>
<keyword evidence="4" id="KW-1185">Reference proteome</keyword>